<organism evidence="1 3">
    <name type="scientific">Synechococcus phage S-CAM7</name>
    <dbReference type="NCBI Taxonomy" id="1883368"/>
    <lineage>
        <taxon>Viruses</taxon>
        <taxon>Duplodnaviria</taxon>
        <taxon>Heunggongvirae</taxon>
        <taxon>Uroviricota</taxon>
        <taxon>Caudoviricetes</taxon>
        <taxon>Pantevenvirales</taxon>
        <taxon>Kyanoviridae</taxon>
        <taxon>Mazuvirus</taxon>
        <taxon>Mazuvirus scam7</taxon>
    </lineage>
</organism>
<gene>
    <name evidence="1" type="ORF">C490910_133</name>
    <name evidence="2" type="ORF">S420910_132</name>
</gene>
<name>A0A1D8KTV2_9CAUD</name>
<evidence type="ECO:0000313" key="2">
    <source>
        <dbReference type="EMBL" id="AOV62320.1"/>
    </source>
</evidence>
<dbReference type="Proteomes" id="UP000226384">
    <property type="component" value="Segment"/>
</dbReference>
<dbReference type="EMBL" id="KU686213">
    <property type="protein sequence ID" value="AOV62320.1"/>
    <property type="molecule type" value="Genomic_DNA"/>
</dbReference>
<sequence length="294" mass="32999">MAKPSTRQELVEYALRRLGAPVLEINVADEQLDDILDDTIQHFQERHYDGVIRTYLKYEFTEEDIMRGTDYNPFFQAGISTASQTYPGATGATVDKFVENSNYIQIPDHIIGIEKVFTPPSATGGGSGYYPGGGILGPGASYYGMNGYGYLGGMGGFGNGGMVTLYMAEMWRSTYDFLANPPSIIRFNKRQNRLYLDINWNRLSAGSVIIVDCYRALDPEHFCEIYNDSWVKKYLVSAIKKQWGQNLIKFTGTKLPGGVEMNGRQLYDDGVRELEEIKRDMSSAYELPPLDFVG</sequence>
<reference evidence="3 4" key="1">
    <citation type="journal article" date="2016" name="Virology">
        <title>The genomic content and context of auxiliary metabolic genes in marine cyanomyoviruses.</title>
        <authorList>
            <person name="Crummett L.T."/>
            <person name="Puxty R.J."/>
            <person name="Weihe C."/>
            <person name="Marston M.F."/>
            <person name="Martiny J.B."/>
        </authorList>
    </citation>
    <scope>NUCLEOTIDE SEQUENCE [LARGE SCALE GENOMIC DNA]</scope>
    <source>
        <strain evidence="1">0910CC49</strain>
        <strain evidence="2">0910SB42</strain>
    </source>
</reference>
<dbReference type="OrthoDB" id="6993at10239"/>
<keyword evidence="3" id="KW-1185">Reference proteome</keyword>
<dbReference type="GeneID" id="30308187"/>
<dbReference type="KEGG" id="vg:30308187"/>
<evidence type="ECO:0000313" key="3">
    <source>
        <dbReference type="Proteomes" id="UP000203902"/>
    </source>
</evidence>
<proteinExistence type="predicted"/>
<accession>A0A1D8KTV2</accession>
<protein>
    <submittedName>
        <fullName evidence="1">Neck protein</fullName>
    </submittedName>
</protein>
<dbReference type="RefSeq" id="YP_009323066.1">
    <property type="nucleotide sequence ID" value="NC_031927.1"/>
</dbReference>
<evidence type="ECO:0000313" key="4">
    <source>
        <dbReference type="Proteomes" id="UP000226384"/>
    </source>
</evidence>
<evidence type="ECO:0000313" key="1">
    <source>
        <dbReference type="EMBL" id="AOV62057.1"/>
    </source>
</evidence>
<dbReference type="Proteomes" id="UP000203902">
    <property type="component" value="Segment"/>
</dbReference>
<dbReference type="EMBL" id="KU686212">
    <property type="protein sequence ID" value="AOV62057.1"/>
    <property type="molecule type" value="Genomic_DNA"/>
</dbReference>